<dbReference type="RefSeq" id="XP_028534640.1">
    <property type="nucleotide sequence ID" value="XM_028678341.1"/>
</dbReference>
<comment type="similarity">
    <text evidence="1">Belongs to the thioredoxin family.</text>
</comment>
<feature type="signal peptide" evidence="9">
    <location>
        <begin position="1"/>
        <end position="21"/>
    </location>
</feature>
<comment type="function">
    <text evidence="7">Participates in various redox reactions through the reversible oxidation of its active center dithiol to a disulfide and catalyzes dithiol-disulfide exchange reactions. As part of the translocon PTEX complex, plays a role in the export of parasite proteins into the host erythrocyte. The translocon PTEX complex is a multi-protein machinery resident in the parasite parasitophorous vacuolar membrane, responsible for protein secretion into host cells. May contribute to the unfolding of proteins containing the PEXEL localization motif before their passage through the translocon or regulate the PTEX complex function.</text>
</comment>
<evidence type="ECO:0000256" key="9">
    <source>
        <dbReference type="SAM" id="SignalP"/>
    </source>
</evidence>
<dbReference type="InterPro" id="IPR013766">
    <property type="entry name" value="Thioredoxin_domain"/>
</dbReference>
<keyword evidence="3 9" id="KW-0732">Signal</keyword>
<evidence type="ECO:0000256" key="2">
    <source>
        <dbReference type="ARBA" id="ARBA00022448"/>
    </source>
</evidence>
<dbReference type="OrthoDB" id="2121326at2759"/>
<keyword evidence="6" id="KW-0676">Redox-active center</keyword>
<dbReference type="EMBL" id="LN835307">
    <property type="protein sequence ID" value="CRH01641.1"/>
    <property type="molecule type" value="Genomic_DNA"/>
</dbReference>
<keyword evidence="5" id="KW-1015">Disulfide bond</keyword>
<evidence type="ECO:0000256" key="1">
    <source>
        <dbReference type="ARBA" id="ARBA00008987"/>
    </source>
</evidence>
<dbReference type="PANTHER" id="PTHR45663">
    <property type="entry name" value="GEO12009P1"/>
    <property type="match status" value="1"/>
</dbReference>
<name>A0A1J1HAW6_PLARL</name>
<keyword evidence="12" id="KW-1185">Reference proteome</keyword>
<dbReference type="GO" id="GO:0005737">
    <property type="term" value="C:cytoplasm"/>
    <property type="evidence" value="ECO:0007669"/>
    <property type="project" value="TreeGrafter"/>
</dbReference>
<dbReference type="SUPFAM" id="SSF52833">
    <property type="entry name" value="Thioredoxin-like"/>
    <property type="match status" value="1"/>
</dbReference>
<dbReference type="GO" id="GO:0015035">
    <property type="term" value="F:protein-disulfide reductase activity"/>
    <property type="evidence" value="ECO:0007669"/>
    <property type="project" value="TreeGrafter"/>
</dbReference>
<dbReference type="CDD" id="cd02947">
    <property type="entry name" value="TRX_family"/>
    <property type="match status" value="1"/>
</dbReference>
<evidence type="ECO:0000256" key="4">
    <source>
        <dbReference type="ARBA" id="ARBA00022982"/>
    </source>
</evidence>
<sequence length="153" mass="18294">MKFFILVFFLFNFFYFLDVKCNKNISLLNDPLTPLNKFDKYYLRLFKRVERLQNVKNSLNGLYMKNRVVVIYFFAKWCPACVVQSKEMDKLEKLFGKQISLYRINLNENESLAKKYMVKSLPTIIIMKNNAVLERKDHYTTSGDLINLIKKHL</sequence>
<dbReference type="InterPro" id="IPR036249">
    <property type="entry name" value="Thioredoxin-like_sf"/>
</dbReference>
<proteinExistence type="inferred from homology"/>
<reference evidence="11 12" key="1">
    <citation type="submission" date="2015-04" db="EMBL/GenBank/DDBJ databases">
        <authorList>
            <consortium name="Pathogen Informatics"/>
        </authorList>
    </citation>
    <scope>NUCLEOTIDE SEQUENCE [LARGE SCALE GENOMIC DNA]</scope>
    <source>
        <strain evidence="11 12">SGS1</strain>
    </source>
</reference>
<dbReference type="VEuPathDB" id="PlasmoDB:PRELSG_1252800"/>
<accession>A0A1J1HAW6</accession>
<evidence type="ECO:0000256" key="6">
    <source>
        <dbReference type="ARBA" id="ARBA00023284"/>
    </source>
</evidence>
<feature type="domain" description="Thioredoxin" evidence="10">
    <location>
        <begin position="26"/>
        <end position="153"/>
    </location>
</feature>
<evidence type="ECO:0000256" key="5">
    <source>
        <dbReference type="ARBA" id="ARBA00023157"/>
    </source>
</evidence>
<evidence type="ECO:0000313" key="12">
    <source>
        <dbReference type="Proteomes" id="UP000220158"/>
    </source>
</evidence>
<keyword evidence="2" id="KW-0813">Transport</keyword>
<dbReference type="Pfam" id="PF00085">
    <property type="entry name" value="Thioredoxin"/>
    <property type="match status" value="1"/>
</dbReference>
<keyword evidence="4" id="KW-0249">Electron transport</keyword>
<dbReference type="FunFam" id="3.40.30.10:FF:000405">
    <property type="entry name" value="Thioredoxin 2"/>
    <property type="match status" value="1"/>
</dbReference>
<dbReference type="PANTHER" id="PTHR45663:SF11">
    <property type="entry name" value="GEO12009P1"/>
    <property type="match status" value="1"/>
</dbReference>
<evidence type="ECO:0000256" key="3">
    <source>
        <dbReference type="ARBA" id="ARBA00022729"/>
    </source>
</evidence>
<dbReference type="GeneID" id="39737772"/>
<dbReference type="Gene3D" id="3.40.30.10">
    <property type="entry name" value="Glutaredoxin"/>
    <property type="match status" value="1"/>
</dbReference>
<evidence type="ECO:0000313" key="11">
    <source>
        <dbReference type="EMBL" id="CRH01641.1"/>
    </source>
</evidence>
<dbReference type="KEGG" id="prel:PRELSG_1252800"/>
<feature type="chain" id="PRO_5012814272" description="Thioredoxin 2" evidence="9">
    <location>
        <begin position="22"/>
        <end position="153"/>
    </location>
</feature>
<evidence type="ECO:0000259" key="10">
    <source>
        <dbReference type="PROSITE" id="PS51352"/>
    </source>
</evidence>
<dbReference type="PROSITE" id="PS51352">
    <property type="entry name" value="THIOREDOXIN_2"/>
    <property type="match status" value="1"/>
</dbReference>
<protein>
    <recommendedName>
        <fullName evidence="8">Thioredoxin 2</fullName>
    </recommendedName>
</protein>
<gene>
    <name evidence="11" type="primary">TRX2</name>
    <name evidence="11" type="ORF">PRELSG_1252800</name>
</gene>
<evidence type="ECO:0000256" key="8">
    <source>
        <dbReference type="ARBA" id="ARBA00069140"/>
    </source>
</evidence>
<evidence type="ECO:0000256" key="7">
    <source>
        <dbReference type="ARBA" id="ARBA00056092"/>
    </source>
</evidence>
<organism evidence="11 12">
    <name type="scientific">Plasmodium relictum</name>
    <dbReference type="NCBI Taxonomy" id="85471"/>
    <lineage>
        <taxon>Eukaryota</taxon>
        <taxon>Sar</taxon>
        <taxon>Alveolata</taxon>
        <taxon>Apicomplexa</taxon>
        <taxon>Aconoidasida</taxon>
        <taxon>Haemosporida</taxon>
        <taxon>Plasmodiidae</taxon>
        <taxon>Plasmodium</taxon>
        <taxon>Plasmodium (Haemamoeba)</taxon>
    </lineage>
</organism>
<dbReference type="InterPro" id="IPR017937">
    <property type="entry name" value="Thioredoxin_CS"/>
</dbReference>
<dbReference type="PROSITE" id="PS00194">
    <property type="entry name" value="THIOREDOXIN_1"/>
    <property type="match status" value="1"/>
</dbReference>
<dbReference type="AlphaFoldDB" id="A0A1J1HAW6"/>
<dbReference type="Proteomes" id="UP000220158">
    <property type="component" value="Chromosome 12"/>
</dbReference>